<reference evidence="1" key="1">
    <citation type="journal article" date="2020" name="mSystems">
        <title>Genome- and Community-Level Interaction Insights into Carbon Utilization and Element Cycling Functions of Hydrothermarchaeota in Hydrothermal Sediment.</title>
        <authorList>
            <person name="Zhou Z."/>
            <person name="Liu Y."/>
            <person name="Xu W."/>
            <person name="Pan J."/>
            <person name="Luo Z.H."/>
            <person name="Li M."/>
        </authorList>
    </citation>
    <scope>NUCLEOTIDE SEQUENCE [LARGE SCALE GENOMIC DNA]</scope>
    <source>
        <strain evidence="1">SpSt-456</strain>
    </source>
</reference>
<accession>A0A831ZJN1</accession>
<dbReference type="EMBL" id="DSTK01000016">
    <property type="protein sequence ID" value="HFK96841.1"/>
    <property type="molecule type" value="Genomic_DNA"/>
</dbReference>
<comment type="caution">
    <text evidence="1">The sequence shown here is derived from an EMBL/GenBank/DDBJ whole genome shotgun (WGS) entry which is preliminary data.</text>
</comment>
<dbReference type="InterPro" id="IPR007434">
    <property type="entry name" value="FemAB-like"/>
</dbReference>
<gene>
    <name evidence="1" type="ORF">ENS06_05890</name>
</gene>
<dbReference type="SUPFAM" id="SSF55729">
    <property type="entry name" value="Acyl-CoA N-acyltransferases (Nat)"/>
    <property type="match status" value="1"/>
</dbReference>
<proteinExistence type="predicted"/>
<organism evidence="1">
    <name type="scientific">Desulfacinum infernum</name>
    <dbReference type="NCBI Taxonomy" id="35837"/>
    <lineage>
        <taxon>Bacteria</taxon>
        <taxon>Pseudomonadati</taxon>
        <taxon>Thermodesulfobacteriota</taxon>
        <taxon>Syntrophobacteria</taxon>
        <taxon>Syntrophobacterales</taxon>
        <taxon>Syntrophobacteraceae</taxon>
        <taxon>Desulfacinum</taxon>
    </lineage>
</organism>
<dbReference type="AlphaFoldDB" id="A0A831ZJN1"/>
<dbReference type="Pfam" id="PF04339">
    <property type="entry name" value="FemAB_like"/>
    <property type="match status" value="1"/>
</dbReference>
<dbReference type="Gene3D" id="3.40.630.30">
    <property type="match status" value="1"/>
</dbReference>
<dbReference type="InterPro" id="IPR016181">
    <property type="entry name" value="Acyl_CoA_acyltransferase"/>
</dbReference>
<dbReference type="GO" id="GO:0016740">
    <property type="term" value="F:transferase activity"/>
    <property type="evidence" value="ECO:0007669"/>
    <property type="project" value="UniProtKB-KW"/>
</dbReference>
<protein>
    <submittedName>
        <fullName evidence="1">GNAT family N-acetyltransferase</fullName>
    </submittedName>
</protein>
<dbReference type="PANTHER" id="PTHR47017">
    <property type="entry name" value="ACYL-COA"/>
    <property type="match status" value="1"/>
</dbReference>
<evidence type="ECO:0000313" key="1">
    <source>
        <dbReference type="EMBL" id="HFK96841.1"/>
    </source>
</evidence>
<sequence>MAVRFEMVSGVERVDPAVWNRLSRNAAPMMEWEYLYCLERSGVLTPERGFVPRHILAYEDGKIVAIAPLYERVRPWVEFGDGGLLRFLGELTGYPYYVGLMATVPLTPVPAYQFLYGLERDPVKVYSIVGEYVDFVCETRGFATCRIYFFCDPAPGLHEALLRKGYVGLRSDYCLWRNKGYADFDDFLQDFRSPRRHKIRREMRDIEAEGIRLAMVPGEDAPADYYDVIYDLYELTWKKYMGDEVRPFLNRRFFHMLGRLFRHRLLFSVARRGRDLLALALFYHKGDHLYGRYWGSYDQVPFLHFAVCYYQPIRYAIAQGIRVLDPGFGGEHKTYRGFETTTVQHYIKFYGEEETRMAHSILGRYGGAPPEEGGRFVR</sequence>
<keyword evidence="1" id="KW-0808">Transferase</keyword>
<dbReference type="PANTHER" id="PTHR47017:SF1">
    <property type="entry name" value="ACYL-COA"/>
    <property type="match status" value="1"/>
</dbReference>
<name>A0A831ZJN1_9BACT</name>